<proteinExistence type="predicted"/>
<evidence type="ECO:0000256" key="6">
    <source>
        <dbReference type="ARBA" id="ARBA00022683"/>
    </source>
</evidence>
<keyword evidence="7" id="KW-0418">Kinase</keyword>
<evidence type="ECO:0000313" key="10">
    <source>
        <dbReference type="Proteomes" id="UP000326951"/>
    </source>
</evidence>
<organism evidence="9 10">
    <name type="scientific">Sporolactobacillus terrae</name>
    <dbReference type="NCBI Taxonomy" id="269673"/>
    <lineage>
        <taxon>Bacteria</taxon>
        <taxon>Bacillati</taxon>
        <taxon>Bacillota</taxon>
        <taxon>Bacilli</taxon>
        <taxon>Bacillales</taxon>
        <taxon>Sporolactobacillaceae</taxon>
        <taxon>Sporolactobacillus</taxon>
    </lineage>
</organism>
<dbReference type="RefSeq" id="WP_028976235.1">
    <property type="nucleotide sequence ID" value="NZ_AP021853.1"/>
</dbReference>
<evidence type="ECO:0000256" key="5">
    <source>
        <dbReference type="ARBA" id="ARBA00022679"/>
    </source>
</evidence>
<keyword evidence="5" id="KW-0808">Transferase</keyword>
<evidence type="ECO:0000313" key="9">
    <source>
        <dbReference type="EMBL" id="BBN98044.1"/>
    </source>
</evidence>
<dbReference type="AlphaFoldDB" id="A0A5K7WWK0"/>
<keyword evidence="4" id="KW-0762">Sugar transport</keyword>
<dbReference type="GO" id="GO:0009401">
    <property type="term" value="P:phosphoenolpyruvate-dependent sugar phosphotransferase system"/>
    <property type="evidence" value="ECO:0007669"/>
    <property type="project" value="UniProtKB-KW"/>
</dbReference>
<keyword evidence="6" id="KW-0598">Phosphotransferase system</keyword>
<protein>
    <submittedName>
        <fullName evidence="9">PTS sorbose transporter subunit IIB</fullName>
    </submittedName>
</protein>
<name>A0A5K7WWK0_9BACL</name>
<dbReference type="GO" id="GO:0016301">
    <property type="term" value="F:kinase activity"/>
    <property type="evidence" value="ECO:0007669"/>
    <property type="project" value="UniProtKB-KW"/>
</dbReference>
<dbReference type="SUPFAM" id="SSF52728">
    <property type="entry name" value="PTS IIb component"/>
    <property type="match status" value="1"/>
</dbReference>
<evidence type="ECO:0000256" key="3">
    <source>
        <dbReference type="ARBA" id="ARBA00022490"/>
    </source>
</evidence>
<comment type="subcellular location">
    <subcellularLocation>
        <location evidence="1">Cytoplasm</location>
    </subcellularLocation>
</comment>
<dbReference type="GO" id="GO:0008982">
    <property type="term" value="F:protein-N(PI)-phosphohistidine-sugar phosphotransferase activity"/>
    <property type="evidence" value="ECO:0007669"/>
    <property type="project" value="InterPro"/>
</dbReference>
<dbReference type="PROSITE" id="PS51101">
    <property type="entry name" value="PTS_EIIB_TYPE_4"/>
    <property type="match status" value="1"/>
</dbReference>
<feature type="domain" description="PTS EIIB type-4" evidence="8">
    <location>
        <begin position="1"/>
        <end position="164"/>
    </location>
</feature>
<evidence type="ECO:0000256" key="7">
    <source>
        <dbReference type="ARBA" id="ARBA00022777"/>
    </source>
</evidence>
<dbReference type="InterPro" id="IPR036667">
    <property type="entry name" value="PTS_IIB_sorbose-sp_sf"/>
</dbReference>
<dbReference type="Gene3D" id="3.40.35.10">
    <property type="entry name" value="Phosphotransferase system, sorbose subfamily IIB component"/>
    <property type="match status" value="1"/>
</dbReference>
<dbReference type="GO" id="GO:0005737">
    <property type="term" value="C:cytoplasm"/>
    <property type="evidence" value="ECO:0007669"/>
    <property type="project" value="UniProtKB-SubCell"/>
</dbReference>
<dbReference type="InterPro" id="IPR004720">
    <property type="entry name" value="PTS_IIB_sorbose-sp"/>
</dbReference>
<evidence type="ECO:0000259" key="8">
    <source>
        <dbReference type="PROSITE" id="PS51101"/>
    </source>
</evidence>
<keyword evidence="3" id="KW-0963">Cytoplasm</keyword>
<reference evidence="9 10" key="1">
    <citation type="submission" date="2019-09" db="EMBL/GenBank/DDBJ databases">
        <title>Complete genome sequence of Sporolactobacillus terrae 70-3.</title>
        <authorList>
            <person name="Tanaka N."/>
            <person name="Shiwa Y."/>
            <person name="Fujita N."/>
            <person name="Tanasupawat S."/>
        </authorList>
    </citation>
    <scope>NUCLEOTIDE SEQUENCE [LARGE SCALE GENOMIC DNA]</scope>
    <source>
        <strain evidence="9 10">70-3</strain>
    </source>
</reference>
<dbReference type="Proteomes" id="UP000326951">
    <property type="component" value="Chromosome"/>
</dbReference>
<keyword evidence="2" id="KW-0813">Transport</keyword>
<evidence type="ECO:0000256" key="4">
    <source>
        <dbReference type="ARBA" id="ARBA00022597"/>
    </source>
</evidence>
<accession>A0A5K7WWK0</accession>
<dbReference type="EMBL" id="AP021853">
    <property type="protein sequence ID" value="BBN98044.1"/>
    <property type="molecule type" value="Genomic_DNA"/>
</dbReference>
<dbReference type="Pfam" id="PF03830">
    <property type="entry name" value="PTSIIB_sorb"/>
    <property type="match status" value="1"/>
</dbReference>
<evidence type="ECO:0000256" key="1">
    <source>
        <dbReference type="ARBA" id="ARBA00004496"/>
    </source>
</evidence>
<sequence>MIKAVRIDERLIHGQVAMTWTKALNLTGLVVASDEAAGNDIQKMTLKMAAPSHVKTIIKTVDDAIQLLQDPRASKMKLMVLVPTVKDAVKVAKAFPDQIEMMNVGNAGKMTPPSPDKKMLTKEVMLTPDEIEALKKLVELYPDTSFQGTPAMEKRLAKSVLNDL</sequence>
<evidence type="ECO:0000256" key="2">
    <source>
        <dbReference type="ARBA" id="ARBA00022448"/>
    </source>
</evidence>
<gene>
    <name evidence="9" type="ORF">St703_07490</name>
</gene>